<dbReference type="GO" id="GO:0005886">
    <property type="term" value="C:plasma membrane"/>
    <property type="evidence" value="ECO:0007669"/>
    <property type="project" value="TreeGrafter"/>
</dbReference>
<evidence type="ECO:0000313" key="8">
    <source>
        <dbReference type="EMBL" id="CAB4846556.1"/>
    </source>
</evidence>
<dbReference type="InterPro" id="IPR000045">
    <property type="entry name" value="Prepilin_IV_endopep_pep"/>
</dbReference>
<evidence type="ECO:0000313" key="10">
    <source>
        <dbReference type="EMBL" id="CAB5049258.1"/>
    </source>
</evidence>
<proteinExistence type="inferred from homology"/>
<comment type="similarity">
    <text evidence="1">Belongs to the peptidase A24 family.</text>
</comment>
<feature type="transmembrane region" description="Helical" evidence="2">
    <location>
        <begin position="109"/>
        <end position="128"/>
    </location>
</feature>
<sequence length="160" mass="17537">MGMDVLWLAPMLVFLIVGGQLILIDYRSHRLPNRLVAICTAGILIFQFAFCFAAGSVSELSQAGLTAVKIFAVYVGLYMVSRGQLGMGDVKFAIPVGLIIGWFQPDAWLISLMTTFLLAGIFALVGLFSRKLEKKSYIPFGPFMYLGSILTLFIGLLFGQ</sequence>
<evidence type="ECO:0000313" key="5">
    <source>
        <dbReference type="EMBL" id="CAB4334926.1"/>
    </source>
</evidence>
<feature type="transmembrane region" description="Helical" evidence="2">
    <location>
        <begin position="6"/>
        <end position="23"/>
    </location>
</feature>
<evidence type="ECO:0000259" key="3">
    <source>
        <dbReference type="Pfam" id="PF01478"/>
    </source>
</evidence>
<feature type="domain" description="Prepilin type IV endopeptidase peptidase" evidence="3">
    <location>
        <begin position="13"/>
        <end position="123"/>
    </location>
</feature>
<dbReference type="GO" id="GO:0004190">
    <property type="term" value="F:aspartic-type endopeptidase activity"/>
    <property type="evidence" value="ECO:0007669"/>
    <property type="project" value="InterPro"/>
</dbReference>
<name>A0A6J7Q9X2_9ZZZZ</name>
<dbReference type="EMBL" id="CAFAAO010000002">
    <property type="protein sequence ID" value="CAB4794341.1"/>
    <property type="molecule type" value="Genomic_DNA"/>
</dbReference>
<feature type="transmembrane region" description="Helical" evidence="2">
    <location>
        <begin position="140"/>
        <end position="159"/>
    </location>
</feature>
<feature type="transmembrane region" description="Helical" evidence="2">
    <location>
        <begin position="35"/>
        <end position="57"/>
    </location>
</feature>
<accession>A0A6J7Q9X2</accession>
<keyword evidence="2" id="KW-0812">Transmembrane</keyword>
<evidence type="ECO:0000256" key="2">
    <source>
        <dbReference type="SAM" id="Phobius"/>
    </source>
</evidence>
<dbReference type="PANTHER" id="PTHR30487:SF0">
    <property type="entry name" value="PREPILIN LEADER PEPTIDASE_N-METHYLTRANSFERASE-RELATED"/>
    <property type="match status" value="1"/>
</dbReference>
<feature type="transmembrane region" description="Helical" evidence="2">
    <location>
        <begin position="63"/>
        <end position="80"/>
    </location>
</feature>
<dbReference type="PANTHER" id="PTHR30487">
    <property type="entry name" value="TYPE 4 PREPILIN-LIKE PROTEINS LEADER PEPTIDE-PROCESSING ENZYME"/>
    <property type="match status" value="1"/>
</dbReference>
<dbReference type="Pfam" id="PF01478">
    <property type="entry name" value="Peptidase_A24"/>
    <property type="match status" value="1"/>
</dbReference>
<dbReference type="AlphaFoldDB" id="A0A6J7Q9X2"/>
<dbReference type="EMBL" id="CAFBIX010000007">
    <property type="protein sequence ID" value="CAB4846556.1"/>
    <property type="molecule type" value="Genomic_DNA"/>
</dbReference>
<dbReference type="EMBL" id="CAESAI010000003">
    <property type="protein sequence ID" value="CAB4331294.1"/>
    <property type="molecule type" value="Genomic_DNA"/>
</dbReference>
<evidence type="ECO:0000313" key="4">
    <source>
        <dbReference type="EMBL" id="CAB4331294.1"/>
    </source>
</evidence>
<keyword evidence="2" id="KW-0472">Membrane</keyword>
<keyword evidence="2" id="KW-1133">Transmembrane helix</keyword>
<gene>
    <name evidence="6" type="ORF">UFOPK2648_00715</name>
    <name evidence="7" type="ORF">UFOPK3037_00159</name>
    <name evidence="8" type="ORF">UFOPK3278_00349</name>
    <name evidence="4" type="ORF">UFOPK3406_00209</name>
    <name evidence="5" type="ORF">UFOPK3925_00529</name>
    <name evidence="9" type="ORF">UFOPK4097_00528</name>
    <name evidence="10" type="ORF">UFOPK4301_00757</name>
</gene>
<dbReference type="EMBL" id="CAESAD010000001">
    <property type="protein sequence ID" value="CAB4334926.1"/>
    <property type="molecule type" value="Genomic_DNA"/>
</dbReference>
<organism evidence="9">
    <name type="scientific">freshwater metagenome</name>
    <dbReference type="NCBI Taxonomy" id="449393"/>
    <lineage>
        <taxon>unclassified sequences</taxon>
        <taxon>metagenomes</taxon>
        <taxon>ecological metagenomes</taxon>
    </lineage>
</organism>
<reference evidence="9" key="1">
    <citation type="submission" date="2020-05" db="EMBL/GenBank/DDBJ databases">
        <authorList>
            <person name="Chiriac C."/>
            <person name="Salcher M."/>
            <person name="Ghai R."/>
            <person name="Kavagutti S V."/>
        </authorList>
    </citation>
    <scope>NUCLEOTIDE SEQUENCE</scope>
</reference>
<evidence type="ECO:0000256" key="1">
    <source>
        <dbReference type="ARBA" id="ARBA00005801"/>
    </source>
</evidence>
<evidence type="ECO:0000313" key="6">
    <source>
        <dbReference type="EMBL" id="CAB4707984.1"/>
    </source>
</evidence>
<dbReference type="Gene3D" id="1.20.120.1220">
    <property type="match status" value="1"/>
</dbReference>
<protein>
    <submittedName>
        <fullName evidence="9">Unannotated protein</fullName>
    </submittedName>
</protein>
<dbReference type="EMBL" id="CAFBQG010000080">
    <property type="protein sequence ID" value="CAB5049258.1"/>
    <property type="molecule type" value="Genomic_DNA"/>
</dbReference>
<dbReference type="InterPro" id="IPR050882">
    <property type="entry name" value="Prepilin_peptidase/N-MTase"/>
</dbReference>
<dbReference type="EMBL" id="CAFBPK010000005">
    <property type="protein sequence ID" value="CAB5014560.1"/>
    <property type="molecule type" value="Genomic_DNA"/>
</dbReference>
<dbReference type="GO" id="GO:0006465">
    <property type="term" value="P:signal peptide processing"/>
    <property type="evidence" value="ECO:0007669"/>
    <property type="project" value="TreeGrafter"/>
</dbReference>
<evidence type="ECO:0000313" key="7">
    <source>
        <dbReference type="EMBL" id="CAB4794341.1"/>
    </source>
</evidence>
<evidence type="ECO:0000313" key="9">
    <source>
        <dbReference type="EMBL" id="CAB5014560.1"/>
    </source>
</evidence>
<dbReference type="EMBL" id="CAEZYC010000032">
    <property type="protein sequence ID" value="CAB4707984.1"/>
    <property type="molecule type" value="Genomic_DNA"/>
</dbReference>